<dbReference type="STRING" id="322104.A3LYD2"/>
<evidence type="ECO:0000256" key="1">
    <source>
        <dbReference type="ARBA" id="ARBA00004141"/>
    </source>
</evidence>
<feature type="region of interest" description="Disordered" evidence="5">
    <location>
        <begin position="1"/>
        <end position="27"/>
    </location>
</feature>
<feature type="transmembrane region" description="Helical" evidence="6">
    <location>
        <begin position="83"/>
        <end position="105"/>
    </location>
</feature>
<gene>
    <name evidence="7" type="primary">SMF1</name>
    <name evidence="7" type="ORF">PICST_84655</name>
</gene>
<dbReference type="PANTHER" id="PTHR11706:SF101">
    <property type="entry name" value="MANGANESE TRANSPORTER SMF1"/>
    <property type="match status" value="1"/>
</dbReference>
<evidence type="ECO:0000313" key="8">
    <source>
        <dbReference type="Proteomes" id="UP000002258"/>
    </source>
</evidence>
<sequence length="531" mass="58518">MVEGSSNNIMENSPQTPNEKSPDYNCSIKNQPQPHANVGVRMRTSLRKYMSFVGPGLLISVAYMDPGNYATGITAGASNRYSLLFFVFLSNIIAIFLQSLCIKLGSVTGYDLARCCREYLPRWLNIILWILAECAIIATDVAEVIGSAIALNILLKVPLPAGVVITIVDVLFVLAAYRNDTSSTKFVKMFEYAVGLLVMAVVICFAIELSQIHANAAQVFRGFVPSKEMFDDGGMTIATSIIGSTVMIHSLFLGSGLVQPRLREYDVVHGHVNLNDLYDNSSDEDEKAAAKSKRDVEADYFYHKYKPSYQSIKYSLKYSIIELTLTLLTLALFVNSAILIVAGSSLYDTPEAVDADLYTIHYLLSKNLAPVVGTIFMLALLFSGQSAGIVCTIAGQIVSEGHINWTVKPWMRRLITRAISIIPCLIISLCIGRNGLSTALNVSQIVISILLPPLTAPLIYFTCKKTIMKVELPEEMNTEGIKGIVEDKDTKKRYKYLGNNWITAVIAVLIWLFISVLNVYAIVDMAMHGVQ</sequence>
<protein>
    <submittedName>
        <fullName evidence="7">Manganese transporter</fullName>
    </submittedName>
</protein>
<dbReference type="GO" id="GO:0005384">
    <property type="term" value="F:manganese ion transmembrane transporter activity"/>
    <property type="evidence" value="ECO:0007669"/>
    <property type="project" value="TreeGrafter"/>
</dbReference>
<dbReference type="GO" id="GO:0030026">
    <property type="term" value="P:intracellular manganese ion homeostasis"/>
    <property type="evidence" value="ECO:0007669"/>
    <property type="project" value="EnsemblFungi"/>
</dbReference>
<dbReference type="InParanoid" id="A3LYD2"/>
<dbReference type="GeneID" id="4840158"/>
<dbReference type="PRINTS" id="PR00447">
    <property type="entry name" value="NATRESASSCMP"/>
</dbReference>
<keyword evidence="2 6" id="KW-0812">Transmembrane</keyword>
<dbReference type="PANTHER" id="PTHR11706">
    <property type="entry name" value="SOLUTE CARRIER PROTEIN FAMILY 11 MEMBER"/>
    <property type="match status" value="1"/>
</dbReference>
<keyword evidence="8" id="KW-1185">Reference proteome</keyword>
<evidence type="ECO:0000256" key="6">
    <source>
        <dbReference type="SAM" id="Phobius"/>
    </source>
</evidence>
<feature type="transmembrane region" description="Helical" evidence="6">
    <location>
        <begin position="442"/>
        <end position="461"/>
    </location>
</feature>
<dbReference type="GO" id="GO:0006878">
    <property type="term" value="P:intracellular copper ion homeostasis"/>
    <property type="evidence" value="ECO:0007669"/>
    <property type="project" value="EnsemblFungi"/>
</dbReference>
<dbReference type="Pfam" id="PF01566">
    <property type="entry name" value="Nramp"/>
    <property type="match status" value="2"/>
</dbReference>
<dbReference type="GO" id="GO:0015086">
    <property type="term" value="F:cadmium ion transmembrane transporter activity"/>
    <property type="evidence" value="ECO:0007669"/>
    <property type="project" value="TreeGrafter"/>
</dbReference>
<dbReference type="NCBIfam" id="NF037982">
    <property type="entry name" value="Nramp_1"/>
    <property type="match status" value="1"/>
</dbReference>
<accession>A3LYD2</accession>
<feature type="transmembrane region" description="Helical" evidence="6">
    <location>
        <begin position="126"/>
        <end position="151"/>
    </location>
</feature>
<feature type="transmembrane region" description="Helical" evidence="6">
    <location>
        <begin position="323"/>
        <end position="347"/>
    </location>
</feature>
<dbReference type="NCBIfam" id="TIGR01197">
    <property type="entry name" value="nramp"/>
    <property type="match status" value="1"/>
</dbReference>
<dbReference type="KEGG" id="pic:PICST_84655"/>
<dbReference type="OMA" id="STYLVWT"/>
<dbReference type="GO" id="GO:0005886">
    <property type="term" value="C:plasma membrane"/>
    <property type="evidence" value="ECO:0007669"/>
    <property type="project" value="EnsemblFungi"/>
</dbReference>
<feature type="transmembrane region" description="Helical" evidence="6">
    <location>
        <begin position="367"/>
        <end position="393"/>
    </location>
</feature>
<feature type="transmembrane region" description="Helical" evidence="6">
    <location>
        <begin position="414"/>
        <end position="436"/>
    </location>
</feature>
<dbReference type="HAMAP" id="MF_00221">
    <property type="entry name" value="NRAMP"/>
    <property type="match status" value="1"/>
</dbReference>
<organism evidence="7 8">
    <name type="scientific">Scheffersomyces stipitis (strain ATCC 58785 / CBS 6054 / NBRC 10063 / NRRL Y-11545)</name>
    <name type="common">Yeast</name>
    <name type="synonym">Pichia stipitis</name>
    <dbReference type="NCBI Taxonomy" id="322104"/>
    <lineage>
        <taxon>Eukaryota</taxon>
        <taxon>Fungi</taxon>
        <taxon>Dikarya</taxon>
        <taxon>Ascomycota</taxon>
        <taxon>Saccharomycotina</taxon>
        <taxon>Pichiomycetes</taxon>
        <taxon>Debaryomycetaceae</taxon>
        <taxon>Scheffersomyces</taxon>
    </lineage>
</organism>
<dbReference type="eggNOG" id="KOG1291">
    <property type="taxonomic scope" value="Eukaryota"/>
</dbReference>
<reference evidence="7 8" key="1">
    <citation type="journal article" date="2007" name="Nat. Biotechnol.">
        <title>Genome sequence of the lignocellulose-bioconverting and xylose-fermenting yeast Pichia stipitis.</title>
        <authorList>
            <person name="Jeffries T.W."/>
            <person name="Grigoriev I.V."/>
            <person name="Grimwood J."/>
            <person name="Laplaza J.M."/>
            <person name="Aerts A."/>
            <person name="Salamov A."/>
            <person name="Schmutz J."/>
            <person name="Lindquist E."/>
            <person name="Dehal P."/>
            <person name="Shapiro H."/>
            <person name="Jin Y.S."/>
            <person name="Passoth V."/>
            <person name="Richardson P.M."/>
        </authorList>
    </citation>
    <scope>NUCLEOTIDE SEQUENCE [LARGE SCALE GENOMIC DNA]</scope>
    <source>
        <strain evidence="8">ATCC 58785 / CBS 6054 / NBRC 10063 / NRRL Y-11545</strain>
    </source>
</reference>
<keyword evidence="3 6" id="KW-1133">Transmembrane helix</keyword>
<dbReference type="FunCoup" id="A3LYD2">
    <property type="interactions" value="280"/>
</dbReference>
<dbReference type="Proteomes" id="UP000002258">
    <property type="component" value="Chromosome 6"/>
</dbReference>
<dbReference type="InterPro" id="IPR001046">
    <property type="entry name" value="NRAMP_fam"/>
</dbReference>
<feature type="transmembrane region" description="Helical" evidence="6">
    <location>
        <begin position="46"/>
        <end position="63"/>
    </location>
</feature>
<feature type="transmembrane region" description="Helical" evidence="6">
    <location>
        <begin position="157"/>
        <end position="177"/>
    </location>
</feature>
<dbReference type="RefSeq" id="XP_001385640.2">
    <property type="nucleotide sequence ID" value="XM_001385603.1"/>
</dbReference>
<feature type="compositionally biased region" description="Polar residues" evidence="5">
    <location>
        <begin position="1"/>
        <end position="19"/>
    </location>
</feature>
<evidence type="ECO:0000256" key="5">
    <source>
        <dbReference type="SAM" id="MobiDB-lite"/>
    </source>
</evidence>
<dbReference type="GO" id="GO:0015295">
    <property type="term" value="F:solute:proton symporter activity"/>
    <property type="evidence" value="ECO:0007669"/>
    <property type="project" value="EnsemblFungi"/>
</dbReference>
<dbReference type="EMBL" id="CP000500">
    <property type="protein sequence ID" value="ABN67611.2"/>
    <property type="molecule type" value="Genomic_DNA"/>
</dbReference>
<feature type="transmembrane region" description="Helical" evidence="6">
    <location>
        <begin position="501"/>
        <end position="523"/>
    </location>
</feature>
<dbReference type="HOGENOM" id="CLU_020088_4_1_1"/>
<proteinExistence type="inferred from homology"/>
<feature type="transmembrane region" description="Helical" evidence="6">
    <location>
        <begin position="189"/>
        <end position="214"/>
    </location>
</feature>
<evidence type="ECO:0000256" key="4">
    <source>
        <dbReference type="ARBA" id="ARBA00023136"/>
    </source>
</evidence>
<feature type="transmembrane region" description="Helical" evidence="6">
    <location>
        <begin position="234"/>
        <end position="253"/>
    </location>
</feature>
<evidence type="ECO:0000256" key="3">
    <source>
        <dbReference type="ARBA" id="ARBA00022989"/>
    </source>
</evidence>
<evidence type="ECO:0000313" key="7">
    <source>
        <dbReference type="EMBL" id="ABN67611.2"/>
    </source>
</evidence>
<dbReference type="OrthoDB" id="409173at2759"/>
<keyword evidence="4 6" id="KW-0472">Membrane</keyword>
<evidence type="ECO:0000256" key="2">
    <source>
        <dbReference type="ARBA" id="ARBA00022692"/>
    </source>
</evidence>
<comment type="subcellular location">
    <subcellularLocation>
        <location evidence="1">Membrane</location>
        <topology evidence="1">Multi-pass membrane protein</topology>
    </subcellularLocation>
</comment>
<name>A3LYD2_PICST</name>
<dbReference type="GO" id="GO:0006825">
    <property type="term" value="P:copper ion transport"/>
    <property type="evidence" value="ECO:0007669"/>
    <property type="project" value="EnsemblFungi"/>
</dbReference>
<dbReference type="AlphaFoldDB" id="A3LYD2"/>
<dbReference type="GO" id="GO:0034755">
    <property type="term" value="P:iron ion transmembrane transport"/>
    <property type="evidence" value="ECO:0007669"/>
    <property type="project" value="TreeGrafter"/>
</dbReference>